<sequence>MSDYGSPRRPPPPPPRRSPPAETNAGDNNTSPRSAPPSKSDLVHPKLENVAKSVSVDDFKSIAEVFSSLFRIISFNYSLWRMRQCCMLVIENEKKVDPTTTEENENKNEDGEMAELNINSLLEEEEEKKYNNQTSQSPRNLNVPPVTTPKKSSPHQQQSLKNVDDDDDDYKNKIFHRTFEQSEYAVKHVLKPVFNNVFMEKLAQEVELTESMHEIRRLFCTLHFLQEEYNIFETLSDYLYHQARCLAKAGHNITGLVVKKDLEEEIKRTPTMYPSNHSKRKDAIMHTSHIQFLFRKFMQHGNRANVSCCLFKLTVQVHIYMYMHMCMCILYILYSFCVRGHIDKYQTSN</sequence>
<keyword evidence="2" id="KW-1133">Transmembrane helix</keyword>
<keyword evidence="4" id="KW-1185">Reference proteome</keyword>
<feature type="compositionally biased region" description="Polar residues" evidence="1">
    <location>
        <begin position="131"/>
        <end position="140"/>
    </location>
</feature>
<dbReference type="EMBL" id="ASPP01020344">
    <property type="protein sequence ID" value="ETO13873.1"/>
    <property type="molecule type" value="Genomic_DNA"/>
</dbReference>
<feature type="compositionally biased region" description="Polar residues" evidence="1">
    <location>
        <begin position="149"/>
        <end position="161"/>
    </location>
</feature>
<evidence type="ECO:0000256" key="1">
    <source>
        <dbReference type="SAM" id="MobiDB-lite"/>
    </source>
</evidence>
<keyword evidence="2" id="KW-0472">Membrane</keyword>
<evidence type="ECO:0000256" key="2">
    <source>
        <dbReference type="SAM" id="Phobius"/>
    </source>
</evidence>
<keyword evidence="2" id="KW-0812">Transmembrane</keyword>
<gene>
    <name evidence="3" type="ORF">RFI_23496</name>
</gene>
<name>X6MIS1_RETFI</name>
<dbReference type="Proteomes" id="UP000023152">
    <property type="component" value="Unassembled WGS sequence"/>
</dbReference>
<evidence type="ECO:0000313" key="4">
    <source>
        <dbReference type="Proteomes" id="UP000023152"/>
    </source>
</evidence>
<dbReference type="AlphaFoldDB" id="X6MIS1"/>
<accession>X6MIS1</accession>
<evidence type="ECO:0000313" key="3">
    <source>
        <dbReference type="EMBL" id="ETO13873.1"/>
    </source>
</evidence>
<feature type="region of interest" description="Disordered" evidence="1">
    <location>
        <begin position="126"/>
        <end position="167"/>
    </location>
</feature>
<feature type="region of interest" description="Disordered" evidence="1">
    <location>
        <begin position="1"/>
        <end position="43"/>
    </location>
</feature>
<proteinExistence type="predicted"/>
<feature type="compositionally biased region" description="Pro residues" evidence="1">
    <location>
        <begin position="8"/>
        <end position="18"/>
    </location>
</feature>
<feature type="transmembrane region" description="Helical" evidence="2">
    <location>
        <begin position="319"/>
        <end position="338"/>
    </location>
</feature>
<comment type="caution">
    <text evidence="3">The sequence shown here is derived from an EMBL/GenBank/DDBJ whole genome shotgun (WGS) entry which is preliminary data.</text>
</comment>
<organism evidence="3 4">
    <name type="scientific">Reticulomyxa filosa</name>
    <dbReference type="NCBI Taxonomy" id="46433"/>
    <lineage>
        <taxon>Eukaryota</taxon>
        <taxon>Sar</taxon>
        <taxon>Rhizaria</taxon>
        <taxon>Retaria</taxon>
        <taxon>Foraminifera</taxon>
        <taxon>Monothalamids</taxon>
        <taxon>Reticulomyxidae</taxon>
        <taxon>Reticulomyxa</taxon>
    </lineage>
</organism>
<reference evidence="3 4" key="1">
    <citation type="journal article" date="2013" name="Curr. Biol.">
        <title>The Genome of the Foraminiferan Reticulomyxa filosa.</title>
        <authorList>
            <person name="Glockner G."/>
            <person name="Hulsmann N."/>
            <person name="Schleicher M."/>
            <person name="Noegel A.A."/>
            <person name="Eichinger L."/>
            <person name="Gallinger C."/>
            <person name="Pawlowski J."/>
            <person name="Sierra R."/>
            <person name="Euteneuer U."/>
            <person name="Pillet L."/>
            <person name="Moustafa A."/>
            <person name="Platzer M."/>
            <person name="Groth M."/>
            <person name="Szafranski K."/>
            <person name="Schliwa M."/>
        </authorList>
    </citation>
    <scope>NUCLEOTIDE SEQUENCE [LARGE SCALE GENOMIC DNA]</scope>
</reference>
<protein>
    <submittedName>
        <fullName evidence="3">Uncharacterized protein</fullName>
    </submittedName>
</protein>